<dbReference type="GO" id="GO:0016020">
    <property type="term" value="C:membrane"/>
    <property type="evidence" value="ECO:0007669"/>
    <property type="project" value="TreeGrafter"/>
</dbReference>
<dbReference type="Gene3D" id="3.40.50.980">
    <property type="match status" value="1"/>
</dbReference>
<dbReference type="PANTHER" id="PTHR43272">
    <property type="entry name" value="LONG-CHAIN-FATTY-ACID--COA LIGASE"/>
    <property type="match status" value="1"/>
</dbReference>
<dbReference type="Pfam" id="PF00501">
    <property type="entry name" value="AMP-binding"/>
    <property type="match status" value="1"/>
</dbReference>
<dbReference type="GO" id="GO:0005524">
    <property type="term" value="F:ATP binding"/>
    <property type="evidence" value="ECO:0007669"/>
    <property type="project" value="UniProtKB-KW"/>
</dbReference>
<dbReference type="EMBL" id="AMZH03007588">
    <property type="protein sequence ID" value="RRT60952.1"/>
    <property type="molecule type" value="Genomic_DNA"/>
</dbReference>
<dbReference type="GO" id="GO:0005783">
    <property type="term" value="C:endoplasmic reticulum"/>
    <property type="evidence" value="ECO:0007669"/>
    <property type="project" value="TreeGrafter"/>
</dbReference>
<dbReference type="PANTHER" id="PTHR43272:SF33">
    <property type="entry name" value="AMP-BINDING DOMAIN-CONTAINING PROTEIN-RELATED"/>
    <property type="match status" value="1"/>
</dbReference>
<evidence type="ECO:0000256" key="3">
    <source>
        <dbReference type="ARBA" id="ARBA00022840"/>
    </source>
</evidence>
<dbReference type="GO" id="GO:0016207">
    <property type="term" value="F:4-coumarate-CoA ligase activity"/>
    <property type="evidence" value="ECO:0007669"/>
    <property type="project" value="UniProtKB-EC"/>
</dbReference>
<dbReference type="GO" id="GO:0009698">
    <property type="term" value="P:phenylpropanoid metabolic process"/>
    <property type="evidence" value="ECO:0007669"/>
    <property type="project" value="UniProtKB-ARBA"/>
</dbReference>
<protein>
    <recommendedName>
        <fullName evidence="1">4-coumarate--CoA ligase</fullName>
        <ecNumber evidence="1">6.2.1.12</ecNumber>
    </recommendedName>
</protein>
<comment type="caution">
    <text evidence="6">The sequence shown here is derived from an EMBL/GenBank/DDBJ whole genome shotgun (WGS) entry which is preliminary data.</text>
</comment>
<evidence type="ECO:0000313" key="6">
    <source>
        <dbReference type="EMBL" id="RRT60952.1"/>
    </source>
</evidence>
<organism evidence="6 7">
    <name type="scientific">Ensete ventricosum</name>
    <name type="common">Abyssinian banana</name>
    <name type="synonym">Musa ensete</name>
    <dbReference type="NCBI Taxonomy" id="4639"/>
    <lineage>
        <taxon>Eukaryota</taxon>
        <taxon>Viridiplantae</taxon>
        <taxon>Streptophyta</taxon>
        <taxon>Embryophyta</taxon>
        <taxon>Tracheophyta</taxon>
        <taxon>Spermatophyta</taxon>
        <taxon>Magnoliopsida</taxon>
        <taxon>Liliopsida</taxon>
        <taxon>Zingiberales</taxon>
        <taxon>Musaceae</taxon>
        <taxon>Ensete</taxon>
    </lineage>
</organism>
<evidence type="ECO:0000256" key="4">
    <source>
        <dbReference type="ARBA" id="ARBA00034252"/>
    </source>
</evidence>
<evidence type="ECO:0000256" key="2">
    <source>
        <dbReference type="ARBA" id="ARBA00022741"/>
    </source>
</evidence>
<reference evidence="6 7" key="1">
    <citation type="journal article" date="2014" name="Agronomy (Basel)">
        <title>A Draft Genome Sequence for Ensete ventricosum, the Drought-Tolerant Tree Against Hunger.</title>
        <authorList>
            <person name="Harrison J."/>
            <person name="Moore K.A."/>
            <person name="Paszkiewicz K."/>
            <person name="Jones T."/>
            <person name="Grant M."/>
            <person name="Ambacheew D."/>
            <person name="Muzemil S."/>
            <person name="Studholme D.J."/>
        </authorList>
    </citation>
    <scope>NUCLEOTIDE SEQUENCE [LARGE SCALE GENOMIC DNA]</scope>
</reference>
<evidence type="ECO:0000256" key="1">
    <source>
        <dbReference type="ARBA" id="ARBA00012959"/>
    </source>
</evidence>
<dbReference type="InterPro" id="IPR020845">
    <property type="entry name" value="AMP-binding_CS"/>
</dbReference>
<feature type="domain" description="AMP-dependent synthetase/ligase" evidence="5">
    <location>
        <begin position="93"/>
        <end position="150"/>
    </location>
</feature>
<name>A0A426ZAG9_ENSVE</name>
<dbReference type="SUPFAM" id="SSF56801">
    <property type="entry name" value="Acetyl-CoA synthetase-like"/>
    <property type="match status" value="1"/>
</dbReference>
<comment type="catalytic activity">
    <reaction evidence="4">
        <text>(E)-4-coumarate + ATP + CoA = (E)-4-coumaroyl-CoA + AMP + diphosphate</text>
        <dbReference type="Rhea" id="RHEA:19641"/>
        <dbReference type="ChEBI" id="CHEBI:12876"/>
        <dbReference type="ChEBI" id="CHEBI:30616"/>
        <dbReference type="ChEBI" id="CHEBI:33019"/>
        <dbReference type="ChEBI" id="CHEBI:57287"/>
        <dbReference type="ChEBI" id="CHEBI:85008"/>
        <dbReference type="ChEBI" id="CHEBI:456215"/>
        <dbReference type="EC" id="6.2.1.12"/>
    </reaction>
    <physiologicalReaction direction="left-to-right" evidence="4">
        <dbReference type="Rhea" id="RHEA:19642"/>
    </physiologicalReaction>
</comment>
<evidence type="ECO:0000259" key="5">
    <source>
        <dbReference type="Pfam" id="PF00501"/>
    </source>
</evidence>
<dbReference type="InterPro" id="IPR000873">
    <property type="entry name" value="AMP-dep_synth/lig_dom"/>
</dbReference>
<dbReference type="AlphaFoldDB" id="A0A426ZAG9"/>
<dbReference type="GO" id="GO:0106290">
    <property type="term" value="F:trans-cinnamate-CoA ligase activity"/>
    <property type="evidence" value="ECO:0007669"/>
    <property type="project" value="UniProtKB-ARBA"/>
</dbReference>
<dbReference type="EC" id="6.2.1.12" evidence="1"/>
<gene>
    <name evidence="6" type="ORF">B296_00013463</name>
</gene>
<keyword evidence="2" id="KW-0547">Nucleotide-binding</keyword>
<dbReference type="Proteomes" id="UP000287651">
    <property type="component" value="Unassembled WGS sequence"/>
</dbReference>
<dbReference type="PROSITE" id="PS00455">
    <property type="entry name" value="AMP_BINDING"/>
    <property type="match status" value="1"/>
</dbReference>
<keyword evidence="3" id="KW-0067">ATP-binding</keyword>
<accession>A0A426ZAG9</accession>
<proteinExistence type="predicted"/>
<evidence type="ECO:0000313" key="7">
    <source>
        <dbReference type="Proteomes" id="UP000287651"/>
    </source>
</evidence>
<sequence length="159" mass="17453">MDSAPQRRLRAIAGHLLASNDRDLNARLTANPTAGEFVLEWIISFHIMQHRATVLFFLRSCKLGNGMCTGRLLSFLSQIPSVRLIVVVGGIDEKMPSVASRTGVEIVTYSKLQSEVSYENGHSNLQPFSPPKPEDVATICYTSGTTGTPKVLKNFSMTK</sequence>
<dbReference type="GO" id="GO:0004467">
    <property type="term" value="F:long-chain fatty acid-CoA ligase activity"/>
    <property type="evidence" value="ECO:0007669"/>
    <property type="project" value="UniProtKB-ARBA"/>
</dbReference>